<comment type="caution">
    <text evidence="3">The sequence shown here is derived from an EMBL/GenBank/DDBJ whole genome shotgun (WGS) entry which is preliminary data.</text>
</comment>
<evidence type="ECO:0000313" key="4">
    <source>
        <dbReference type="Proteomes" id="UP000294664"/>
    </source>
</evidence>
<dbReference type="InterPro" id="IPR029058">
    <property type="entry name" value="AB_hydrolase_fold"/>
</dbReference>
<accession>A0A4R3M3Q7</accession>
<evidence type="ECO:0000259" key="2">
    <source>
        <dbReference type="Pfam" id="PF05448"/>
    </source>
</evidence>
<dbReference type="Pfam" id="PF05448">
    <property type="entry name" value="AXE1"/>
    <property type="match status" value="1"/>
</dbReference>
<dbReference type="InterPro" id="IPR050261">
    <property type="entry name" value="FrsA_esterase"/>
</dbReference>
<dbReference type="PANTHER" id="PTHR22946:SF9">
    <property type="entry name" value="POLYKETIDE TRANSFERASE AF380"/>
    <property type="match status" value="1"/>
</dbReference>
<dbReference type="Gene3D" id="1.20.1440.110">
    <property type="entry name" value="acylaminoacyl peptidase"/>
    <property type="match status" value="1"/>
</dbReference>
<name>A0A4R3M3Q7_9HYPH</name>
<dbReference type="OrthoDB" id="217645at2"/>
<dbReference type="Gene3D" id="3.40.50.1820">
    <property type="entry name" value="alpha/beta hydrolase"/>
    <property type="match status" value="1"/>
</dbReference>
<dbReference type="Proteomes" id="UP000294664">
    <property type="component" value="Unassembled WGS sequence"/>
</dbReference>
<dbReference type="RefSeq" id="WP_132029174.1">
    <property type="nucleotide sequence ID" value="NZ_SMAI01000001.1"/>
</dbReference>
<evidence type="ECO:0000256" key="1">
    <source>
        <dbReference type="ARBA" id="ARBA00022801"/>
    </source>
</evidence>
<organism evidence="3 4">
    <name type="scientific">Aquabacter spiritensis</name>
    <dbReference type="NCBI Taxonomy" id="933073"/>
    <lineage>
        <taxon>Bacteria</taxon>
        <taxon>Pseudomonadati</taxon>
        <taxon>Pseudomonadota</taxon>
        <taxon>Alphaproteobacteria</taxon>
        <taxon>Hyphomicrobiales</taxon>
        <taxon>Xanthobacteraceae</taxon>
        <taxon>Aquabacter</taxon>
    </lineage>
</organism>
<feature type="domain" description="Acetyl xylan esterase" evidence="2">
    <location>
        <begin position="219"/>
        <end position="358"/>
    </location>
</feature>
<reference evidence="3 4" key="1">
    <citation type="submission" date="2019-03" db="EMBL/GenBank/DDBJ databases">
        <title>Genomic Encyclopedia of Type Strains, Phase IV (KMG-IV): sequencing the most valuable type-strain genomes for metagenomic binning, comparative biology and taxonomic classification.</title>
        <authorList>
            <person name="Goeker M."/>
        </authorList>
    </citation>
    <scope>NUCLEOTIDE SEQUENCE [LARGE SCALE GENOMIC DNA]</scope>
    <source>
        <strain evidence="3 4">DSM 9035</strain>
    </source>
</reference>
<dbReference type="PANTHER" id="PTHR22946">
    <property type="entry name" value="DIENELACTONE HYDROLASE DOMAIN-CONTAINING PROTEIN-RELATED"/>
    <property type="match status" value="1"/>
</dbReference>
<dbReference type="SUPFAM" id="SSF53474">
    <property type="entry name" value="alpha/beta-Hydrolases"/>
    <property type="match status" value="1"/>
</dbReference>
<proteinExistence type="predicted"/>
<dbReference type="InterPro" id="IPR008391">
    <property type="entry name" value="AXE1_dom"/>
</dbReference>
<dbReference type="GO" id="GO:0052689">
    <property type="term" value="F:carboxylic ester hydrolase activity"/>
    <property type="evidence" value="ECO:0007669"/>
    <property type="project" value="UniProtKB-ARBA"/>
</dbReference>
<evidence type="ECO:0000313" key="3">
    <source>
        <dbReference type="EMBL" id="TCT07840.1"/>
    </source>
</evidence>
<protein>
    <submittedName>
        <fullName evidence="3">Acetyl xylan esterase AXE1</fullName>
    </submittedName>
</protein>
<keyword evidence="4" id="KW-1185">Reference proteome</keyword>
<keyword evidence="1" id="KW-0378">Hydrolase</keyword>
<gene>
    <name evidence="3" type="ORF">EDC64_101359</name>
</gene>
<sequence>MRQQAPRANQNWIFDNFLKMSTNEDVLHPGILGLRLERGFKHQDMERVFHAAQGRRALPKEWSKIAQEQEDKGTRALEKGRRVTAGQYFHRAMLYWGRAQHLIPVDGSPKKIEYYNGLARCRDKMIELLDGAVTKQSFEFAPGKSTYTLYQAAPGEGRKPTVLYIPGMDAAKEDYPSPYNNEFTRRGMNLCAMDGPGQGECNMNKVWLTPDNYAQAVKRVIDWLVTRDDVDPTRIGVFGASMGTRWGVEAAAIDPRISALVGQMPCVGPLDIIFEQAQPNFKRIYMYMCNMKDEAAFDAMVSGLDLRTHAAKMTCSYLLAGGEMDELCPPEDMRDFLKAVTAPKEFWLYEGVFHPMGEVAGEINPAIADWLLETLNNPLPAGYDRTVIIE</sequence>
<dbReference type="AlphaFoldDB" id="A0A4R3M3Q7"/>
<dbReference type="EMBL" id="SMAI01000001">
    <property type="protein sequence ID" value="TCT07840.1"/>
    <property type="molecule type" value="Genomic_DNA"/>
</dbReference>